<evidence type="ECO:0000256" key="2">
    <source>
        <dbReference type="ARBA" id="ARBA00023043"/>
    </source>
</evidence>
<sequence length="234" mass="24747">MGTIQHKCFELAFEAGVRVEDRDEAVSGAMTPLQWASGLGYLEEARLLLEYGVDVNGPPGEEYGRTALQAAACSRHLGRLRMVQMLISRGADIAAMPARKGGLTALQGAAMRGDISLANLLVGRGADVNAPCAAEEGRTVVEGAAEYGHLHMIQLLLGAGARGYSTEGFSNAIQLAEDGGKSEVATFLRDHDALSAFIVRDLDEFAADSVVYFRLPSPGFVTVEEVSGDSNSQS</sequence>
<organism evidence="4 5">
    <name type="scientific">Colletotrichum phormii</name>
    <dbReference type="NCBI Taxonomy" id="359342"/>
    <lineage>
        <taxon>Eukaryota</taxon>
        <taxon>Fungi</taxon>
        <taxon>Dikarya</taxon>
        <taxon>Ascomycota</taxon>
        <taxon>Pezizomycotina</taxon>
        <taxon>Sordariomycetes</taxon>
        <taxon>Hypocreomycetidae</taxon>
        <taxon>Glomerellales</taxon>
        <taxon>Glomerellaceae</taxon>
        <taxon>Colletotrichum</taxon>
        <taxon>Colletotrichum acutatum species complex</taxon>
    </lineage>
</organism>
<dbReference type="RefSeq" id="XP_060441575.1">
    <property type="nucleotide sequence ID" value="XM_060586279.1"/>
</dbReference>
<feature type="repeat" description="ANK" evidence="3">
    <location>
        <begin position="28"/>
        <end position="56"/>
    </location>
</feature>
<dbReference type="GeneID" id="85471141"/>
<accession>A0AAI9ZJ66</accession>
<feature type="repeat" description="ANK" evidence="3">
    <location>
        <begin position="101"/>
        <end position="133"/>
    </location>
</feature>
<dbReference type="PANTHER" id="PTHR24198">
    <property type="entry name" value="ANKYRIN REPEAT AND PROTEIN KINASE DOMAIN-CONTAINING PROTEIN"/>
    <property type="match status" value="1"/>
</dbReference>
<comment type="caution">
    <text evidence="4">The sequence shown here is derived from an EMBL/GenBank/DDBJ whole genome shotgun (WGS) entry which is preliminary data.</text>
</comment>
<dbReference type="SMART" id="SM00248">
    <property type="entry name" value="ANK"/>
    <property type="match status" value="4"/>
</dbReference>
<dbReference type="PROSITE" id="PS50297">
    <property type="entry name" value="ANK_REP_REGION"/>
    <property type="match status" value="4"/>
</dbReference>
<evidence type="ECO:0000313" key="5">
    <source>
        <dbReference type="Proteomes" id="UP001243989"/>
    </source>
</evidence>
<dbReference type="AlphaFoldDB" id="A0AAI9ZJ66"/>
<dbReference type="PANTHER" id="PTHR24198:SF165">
    <property type="entry name" value="ANKYRIN REPEAT-CONTAINING PROTEIN-RELATED"/>
    <property type="match status" value="1"/>
</dbReference>
<dbReference type="EMBL" id="JAHMHQ010000019">
    <property type="protein sequence ID" value="KAK1625580.1"/>
    <property type="molecule type" value="Genomic_DNA"/>
</dbReference>
<protein>
    <submittedName>
        <fullName evidence="4">Ankyrin repeat-containing domain protein</fullName>
    </submittedName>
</protein>
<dbReference type="Pfam" id="PF12796">
    <property type="entry name" value="Ank_2"/>
    <property type="match status" value="1"/>
</dbReference>
<dbReference type="PROSITE" id="PS50088">
    <property type="entry name" value="ANK_REPEAT"/>
    <property type="match status" value="4"/>
</dbReference>
<proteinExistence type="predicted"/>
<gene>
    <name evidence="4" type="ORF">BDP81DRAFT_355217</name>
</gene>
<keyword evidence="2 3" id="KW-0040">ANK repeat</keyword>
<feature type="repeat" description="ANK" evidence="3">
    <location>
        <begin position="63"/>
        <end position="98"/>
    </location>
</feature>
<reference evidence="4" key="1">
    <citation type="submission" date="2021-06" db="EMBL/GenBank/DDBJ databases">
        <title>Comparative genomics, transcriptomics and evolutionary studies reveal genomic signatures of adaptation to plant cell wall in hemibiotrophic fungi.</title>
        <authorList>
            <consortium name="DOE Joint Genome Institute"/>
            <person name="Baroncelli R."/>
            <person name="Diaz J.F."/>
            <person name="Benocci T."/>
            <person name="Peng M."/>
            <person name="Battaglia E."/>
            <person name="Haridas S."/>
            <person name="Andreopoulos W."/>
            <person name="Labutti K."/>
            <person name="Pangilinan J."/>
            <person name="Floch G.L."/>
            <person name="Makela M.R."/>
            <person name="Henrissat B."/>
            <person name="Grigoriev I.V."/>
            <person name="Crouch J.A."/>
            <person name="De Vries R.P."/>
            <person name="Sukno S.A."/>
            <person name="Thon M.R."/>
        </authorList>
    </citation>
    <scope>NUCLEOTIDE SEQUENCE</scope>
    <source>
        <strain evidence="4">CBS 102054</strain>
    </source>
</reference>
<dbReference type="InterPro" id="IPR002110">
    <property type="entry name" value="Ankyrin_rpt"/>
</dbReference>
<evidence type="ECO:0000313" key="4">
    <source>
        <dbReference type="EMBL" id="KAK1625580.1"/>
    </source>
</evidence>
<feature type="repeat" description="ANK" evidence="3">
    <location>
        <begin position="136"/>
        <end position="161"/>
    </location>
</feature>
<dbReference type="Proteomes" id="UP001243989">
    <property type="component" value="Unassembled WGS sequence"/>
</dbReference>
<dbReference type="Pfam" id="PF00023">
    <property type="entry name" value="Ank"/>
    <property type="match status" value="1"/>
</dbReference>
<keyword evidence="1" id="KW-0677">Repeat</keyword>
<dbReference type="InterPro" id="IPR036770">
    <property type="entry name" value="Ankyrin_rpt-contain_sf"/>
</dbReference>
<dbReference type="Gene3D" id="1.25.40.20">
    <property type="entry name" value="Ankyrin repeat-containing domain"/>
    <property type="match status" value="1"/>
</dbReference>
<keyword evidence="5" id="KW-1185">Reference proteome</keyword>
<dbReference type="SUPFAM" id="SSF48403">
    <property type="entry name" value="Ankyrin repeat"/>
    <property type="match status" value="1"/>
</dbReference>
<evidence type="ECO:0000256" key="3">
    <source>
        <dbReference type="PROSITE-ProRule" id="PRU00023"/>
    </source>
</evidence>
<evidence type="ECO:0000256" key="1">
    <source>
        <dbReference type="ARBA" id="ARBA00022737"/>
    </source>
</evidence>
<name>A0AAI9ZJ66_9PEZI</name>